<accession>F2RKN2</accession>
<dbReference type="HOGENOM" id="CLU_055286_2_0_11"/>
<dbReference type="PANTHER" id="PTHR21621">
    <property type="entry name" value="RIBOSOMAL PROTEIN S6 MODIFICATION PROTEIN"/>
    <property type="match status" value="1"/>
</dbReference>
<evidence type="ECO:0000313" key="2">
    <source>
        <dbReference type="Proteomes" id="UP000006854"/>
    </source>
</evidence>
<dbReference type="InterPro" id="IPR026449">
    <property type="entry name" value="GRASP_SAV_5884"/>
</dbReference>
<dbReference type="STRING" id="953739.SVEN_1984"/>
<dbReference type="Proteomes" id="UP000006854">
    <property type="component" value="Chromosome"/>
</dbReference>
<dbReference type="AlphaFoldDB" id="F2RKN2"/>
<dbReference type="NCBIfam" id="TIGR04187">
    <property type="entry name" value="GRASP_SAV_5884"/>
    <property type="match status" value="1"/>
</dbReference>
<dbReference type="PANTHER" id="PTHR21621:SF0">
    <property type="entry name" value="BETA-CITRYLGLUTAMATE SYNTHASE B-RELATED"/>
    <property type="match status" value="1"/>
</dbReference>
<dbReference type="PATRIC" id="fig|953739.5.peg.4139"/>
<dbReference type="GO" id="GO:0009432">
    <property type="term" value="P:SOS response"/>
    <property type="evidence" value="ECO:0007669"/>
    <property type="project" value="TreeGrafter"/>
</dbReference>
<dbReference type="Gene3D" id="3.30.470.20">
    <property type="entry name" value="ATP-grasp fold, B domain"/>
    <property type="match status" value="1"/>
</dbReference>
<evidence type="ECO:0000313" key="1">
    <source>
        <dbReference type="EMBL" id="CCA55271.1"/>
    </source>
</evidence>
<evidence type="ECO:0008006" key="3">
    <source>
        <dbReference type="Google" id="ProtNLM"/>
    </source>
</evidence>
<gene>
    <name evidence="1" type="ordered locus">SVEN_1984</name>
</gene>
<name>F2RKN2_STRVP</name>
<dbReference type="GO" id="GO:0018169">
    <property type="term" value="F:ribosomal S6-glutamic acid ligase activity"/>
    <property type="evidence" value="ECO:0007669"/>
    <property type="project" value="TreeGrafter"/>
</dbReference>
<organism evidence="1 2">
    <name type="scientific">Streptomyces venezuelae (strain ATCC 10712 / CBS 650.69 / DSM 40230 / JCM 4526 / NBRC 13096 / PD 04745)</name>
    <dbReference type="NCBI Taxonomy" id="953739"/>
    <lineage>
        <taxon>Bacteria</taxon>
        <taxon>Bacillati</taxon>
        <taxon>Actinomycetota</taxon>
        <taxon>Actinomycetes</taxon>
        <taxon>Kitasatosporales</taxon>
        <taxon>Streptomycetaceae</taxon>
        <taxon>Streptomyces</taxon>
    </lineage>
</organism>
<dbReference type="EMBL" id="FR845719">
    <property type="protein sequence ID" value="CCA55271.1"/>
    <property type="molecule type" value="Genomic_DNA"/>
</dbReference>
<dbReference type="KEGG" id="sve:SVEN_1984"/>
<dbReference type="GO" id="GO:0005737">
    <property type="term" value="C:cytoplasm"/>
    <property type="evidence" value="ECO:0007669"/>
    <property type="project" value="TreeGrafter"/>
</dbReference>
<protein>
    <recommendedName>
        <fullName evidence="3">ATP-grasp ribosomal peptide maturase</fullName>
    </recommendedName>
</protein>
<dbReference type="SUPFAM" id="SSF56059">
    <property type="entry name" value="Glutathione synthetase ATP-binding domain-like"/>
    <property type="match status" value="1"/>
</dbReference>
<keyword evidence="2" id="KW-1185">Reference proteome</keyword>
<dbReference type="eggNOG" id="COG0189">
    <property type="taxonomic scope" value="Bacteria"/>
</dbReference>
<sequence>MAMTEERPVLVATEADDITADMVITELNRRQVPVVRFNPADIGENLTVSARFGTCPAPVVGQVRTPSRTADVTQVRSVYWRRPEWPTFPHLSADDSRFAAAQVRYGLGGTLYALGGPLWVNHPLRVAAADYKPAQLVLAQQLGFTIPPTLVTNDPDEAREFVHAQGRAIFKTLRWTPYTRDDMPVTGWAAPVTPDEIDDSVRVAPHLFQARVDKVADVRVLLVGRHTFAVRIDSDLLDWRKDYSALTYTVEHLPDRLAQALHAYLDRLDLVSGSFDLAVDRAGDYWWLELNPNGQWGWLETETGLPMSAAFADLLTQGDRRWPTRHPSDAAWRPCSWSKGF</sequence>
<reference evidence="1 2" key="1">
    <citation type="journal article" date="2011" name="BMC Genomics">
        <title>Genome-wide analysis of the role of GlnR in Streptomyces venezuelae provides new insights into global nitrogen regulation in actinomycetes.</title>
        <authorList>
            <person name="Pullan S.T."/>
            <person name="Bibb M.J."/>
            <person name="Merrick M."/>
        </authorList>
    </citation>
    <scope>NUCLEOTIDE SEQUENCE [LARGE SCALE GENOMIC DNA]</scope>
    <source>
        <strain evidence="2">ATCC 10712 / CBS 650.69 / DSM 40230 / JCM 4526 / NBRC 13096 / PD 04745</strain>
    </source>
</reference>
<proteinExistence type="predicted"/>